<gene>
    <name evidence="1" type="ORF">AMON00008_LOCUS43016</name>
</gene>
<evidence type="ECO:0000313" key="1">
    <source>
        <dbReference type="EMBL" id="CAE4630303.1"/>
    </source>
</evidence>
<proteinExistence type="predicted"/>
<dbReference type="EMBL" id="HBNR01061089">
    <property type="protein sequence ID" value="CAE4630303.1"/>
    <property type="molecule type" value="Transcribed_RNA"/>
</dbReference>
<organism evidence="1">
    <name type="scientific">Alexandrium monilatum</name>
    <dbReference type="NCBI Taxonomy" id="311494"/>
    <lineage>
        <taxon>Eukaryota</taxon>
        <taxon>Sar</taxon>
        <taxon>Alveolata</taxon>
        <taxon>Dinophyceae</taxon>
        <taxon>Gonyaulacales</taxon>
        <taxon>Pyrocystaceae</taxon>
        <taxon>Alexandrium</taxon>
    </lineage>
</organism>
<reference evidence="1" key="1">
    <citation type="submission" date="2021-01" db="EMBL/GenBank/DDBJ databases">
        <authorList>
            <person name="Corre E."/>
            <person name="Pelletier E."/>
            <person name="Niang G."/>
            <person name="Scheremetjew M."/>
            <person name="Finn R."/>
            <person name="Kale V."/>
            <person name="Holt S."/>
            <person name="Cochrane G."/>
            <person name="Meng A."/>
            <person name="Brown T."/>
            <person name="Cohen L."/>
        </authorList>
    </citation>
    <scope>NUCLEOTIDE SEQUENCE</scope>
    <source>
        <strain evidence="1">CCMP3105</strain>
    </source>
</reference>
<accession>A0A7S4RZZ3</accession>
<sequence>MAQAVGTGSRPFPGRSAMALSDAEDPLVVVVRVNDGLERVLWDVVSAAASAKGLGECAPDNIGLVRSLHERASGRIQGFLRDPLVAPYSDGADRSPIRPIGGDFRSPRSAALQVLEDVRATVAHHLERELYGVALEEIPDDEQQATEAVHLAISVQRKLAGLVQAVEDASRQTPFHGSEHRLAGGPGQSSQPRCIRREDVRLQAYSAPVVDGVHRKYLGDRKYVEEIVGPVDERDCLAVGARYKVQILAIRRKNSLFEWFPGIATCFQIGDMVYYAAVHQGPELAQFEEQVVQGSRKQPEEFETVELMGYENGRPVGAPRHLWHCVIGAAEHRRGQLSKGALYFRKTFGNIAIHLIVRRSGQRIPFPGPFDDFQEGDHIFTVCKIASKSGRQTNHLLLDEPESVEVLLSPEKFYDHVREVNARGHPGISVILPRGEQPSAGSAAL</sequence>
<dbReference type="AlphaFoldDB" id="A0A7S4RZZ3"/>
<name>A0A7S4RZZ3_9DINO</name>
<protein>
    <submittedName>
        <fullName evidence="1">Uncharacterized protein</fullName>
    </submittedName>
</protein>